<dbReference type="GO" id="GO:0002161">
    <property type="term" value="F:aminoacyl-tRNA deacylase activity"/>
    <property type="evidence" value="ECO:0007669"/>
    <property type="project" value="InterPro"/>
</dbReference>
<dbReference type="InterPro" id="IPR002300">
    <property type="entry name" value="aa-tRNA-synth_Ia"/>
</dbReference>
<dbReference type="InterPro" id="IPR009008">
    <property type="entry name" value="Val/Leu/Ile-tRNA-synth_edit"/>
</dbReference>
<evidence type="ECO:0000256" key="10">
    <source>
        <dbReference type="ARBA" id="ARBA00047552"/>
    </source>
</evidence>
<dbReference type="CDD" id="cd00817">
    <property type="entry name" value="ValRS_core"/>
    <property type="match status" value="1"/>
</dbReference>
<dbReference type="EC" id="6.1.1.9" evidence="2"/>
<evidence type="ECO:0000256" key="12">
    <source>
        <dbReference type="SAM" id="MobiDB-lite"/>
    </source>
</evidence>
<dbReference type="InterPro" id="IPR014729">
    <property type="entry name" value="Rossmann-like_a/b/a_fold"/>
</dbReference>
<dbReference type="PANTHER" id="PTHR11946:SF109">
    <property type="entry name" value="VALINE--TRNA LIGASE"/>
    <property type="match status" value="1"/>
</dbReference>
<comment type="caution">
    <text evidence="15">The sequence shown here is derived from an EMBL/GenBank/DDBJ whole genome shotgun (WGS) entry which is preliminary data.</text>
</comment>
<dbReference type="FunFam" id="1.10.730.10:FF:000015">
    <property type="entry name" value="Valine--tRNA ligase"/>
    <property type="match status" value="1"/>
</dbReference>
<dbReference type="SUPFAM" id="SSF47323">
    <property type="entry name" value="Anticodon-binding domain of a subclass of class I aminoacyl-tRNA synthetases"/>
    <property type="match status" value="1"/>
</dbReference>
<dbReference type="InterPro" id="IPR002303">
    <property type="entry name" value="Valyl-tRNA_ligase"/>
</dbReference>
<dbReference type="FunFam" id="3.90.740.10:FF:000005">
    <property type="entry name" value="Valine--tRNA ligase, mitochondrial"/>
    <property type="match status" value="1"/>
</dbReference>
<evidence type="ECO:0000256" key="9">
    <source>
        <dbReference type="ARBA" id="ARBA00029936"/>
    </source>
</evidence>
<keyword evidence="4 11" id="KW-0547">Nucleotide-binding</keyword>
<evidence type="ECO:0000259" key="14">
    <source>
        <dbReference type="Pfam" id="PF08264"/>
    </source>
</evidence>
<name>A0A8X6YP82_9ARAC</name>
<evidence type="ECO:0000256" key="1">
    <source>
        <dbReference type="ARBA" id="ARBA00005594"/>
    </source>
</evidence>
<evidence type="ECO:0000259" key="13">
    <source>
        <dbReference type="Pfam" id="PF00133"/>
    </source>
</evidence>
<dbReference type="SUPFAM" id="SSF50677">
    <property type="entry name" value="ValRS/IleRS/LeuRS editing domain"/>
    <property type="match status" value="1"/>
</dbReference>
<evidence type="ECO:0000256" key="2">
    <source>
        <dbReference type="ARBA" id="ARBA00013169"/>
    </source>
</evidence>
<evidence type="ECO:0000313" key="15">
    <source>
        <dbReference type="EMBL" id="GFY75968.1"/>
    </source>
</evidence>
<dbReference type="PANTHER" id="PTHR11946">
    <property type="entry name" value="VALYL-TRNA SYNTHETASES"/>
    <property type="match status" value="1"/>
</dbReference>
<dbReference type="InterPro" id="IPR033705">
    <property type="entry name" value="Anticodon_Ia_Val"/>
</dbReference>
<dbReference type="AlphaFoldDB" id="A0A8X6YP82"/>
<dbReference type="InterPro" id="IPR009080">
    <property type="entry name" value="tRNAsynth_Ia_anticodon-bd"/>
</dbReference>
<evidence type="ECO:0000256" key="3">
    <source>
        <dbReference type="ARBA" id="ARBA00022598"/>
    </source>
</evidence>
<dbReference type="InterPro" id="IPR013155">
    <property type="entry name" value="M/V/L/I-tRNA-synth_anticd-bd"/>
</dbReference>
<organism evidence="15 16">
    <name type="scientific">Trichonephila inaurata madagascariensis</name>
    <dbReference type="NCBI Taxonomy" id="2747483"/>
    <lineage>
        <taxon>Eukaryota</taxon>
        <taxon>Metazoa</taxon>
        <taxon>Ecdysozoa</taxon>
        <taxon>Arthropoda</taxon>
        <taxon>Chelicerata</taxon>
        <taxon>Arachnida</taxon>
        <taxon>Araneae</taxon>
        <taxon>Araneomorphae</taxon>
        <taxon>Entelegynae</taxon>
        <taxon>Araneoidea</taxon>
        <taxon>Nephilidae</taxon>
        <taxon>Trichonephila</taxon>
        <taxon>Trichonephila inaurata</taxon>
    </lineage>
</organism>
<sequence length="1107" mass="126293">MVLIRSPPLPPVLRLRKESLICVILLLLEKIILSLTTSSLLSIPQRGVLSARVWFYCSEIMPDLVENPSEVTQPPKSAAQLKKEAKKKEKLEKFKQKQEKIQTQNVEKTSKKPKEKKEKEVILYEKSIIPGEKKDISGPMPDSYSPKYVEAAWYAWWEKSGFFKPEFGHTDISHVKNEDKFIIVIPPPNVTGSLHVGHALTSAIEDSITRWHRMKGKMTLWNPGCDHAGIATQVVVEKKIWKEQQKRRHDLGREKFIEEIWKWKEQKGGRIYEQLRLLGCSVDWDRATFTMDPKMCVAVTEAFVRLHEDGLIYRANRLVNWSCTLKSAISDIEVDKLELTGRTLLSVPGHKEKVEFGVLVSFAYPVEDSDEEIIVATTRIETMLGDTAVAVHPNDARYKHLHGKFVLHPFCSRRMPIVCDEFVEMEFGTGAVKITPAHDPNDYEVGERHKLPFINILNDDGTLNDNCAEFAGMKRFEARSKVMVALEEKNLYRDTKDNPMVVPICSRSKDIVEPMLKVQWYVKCEGMAQKALEAVNNGDLKIMPEVHIKIWNHWLEKIRDWCVSRQLWWGHRIPAYYVTIKGRSEAGDAESENERWVSGRTEAEAREKAAKKFNVAIEDISLRQDEDVLDTWFSSGLFPFSIFGWPNETKDLKAFYPGTLLETGHDILFFWVARMVMLGIQLMGKLPFKEVFLHSIVRDAHGRKMSKSLGNVIDPIDMINGISLEALHASLLDSNLDPKEIDKAKQGQKADFPNGIPECGTDALRFALCAYSSQGRDINLDINRVEGYRHFCNKLWNATKFALMYLGTDFKPKAEFKLSGHESKMDLWILSRLSYAVESCNAGFEIYDFPAATTACYAFWLYDLCDVYLESLKPVFQSGNEVSIETAKEILYTCLDIGLRLLSPFMPFVTEELFQRLPRRQNDPVLSIIVAQYPLPYKYSLKNDGLEKAVAFALNIIHKVRSLRSDYNLAKNEKLDLFIKCDDEETKSQICGLEETILTLTSSASIKIADSEEIPQGCAITTISENCEAYLLLKGHIDISKEISRLEQKKEKLCSQISKLRQATEVPDYESKVPAAVRESHVEKITLTEGELNKVIQAIETLKIMDS</sequence>
<dbReference type="InterPro" id="IPR001412">
    <property type="entry name" value="aa-tRNA-synth_I_CS"/>
</dbReference>
<dbReference type="SUPFAM" id="SSF52374">
    <property type="entry name" value="Nucleotidylyl transferase"/>
    <property type="match status" value="1"/>
</dbReference>
<dbReference type="PROSITE" id="PS00178">
    <property type="entry name" value="AA_TRNA_LIGASE_I"/>
    <property type="match status" value="1"/>
</dbReference>
<keyword evidence="3 11" id="KW-0436">Ligase</keyword>
<dbReference type="Gene3D" id="3.90.740.10">
    <property type="entry name" value="Valyl/Leucyl/Isoleucyl-tRNA synthetase, editing domain"/>
    <property type="match status" value="1"/>
</dbReference>
<dbReference type="EMBL" id="BMAV01021696">
    <property type="protein sequence ID" value="GFY75968.1"/>
    <property type="molecule type" value="Genomic_DNA"/>
</dbReference>
<dbReference type="Pfam" id="PF00133">
    <property type="entry name" value="tRNA-synt_1"/>
    <property type="match status" value="1"/>
</dbReference>
<dbReference type="GO" id="GO:0005829">
    <property type="term" value="C:cytosol"/>
    <property type="evidence" value="ECO:0007669"/>
    <property type="project" value="TreeGrafter"/>
</dbReference>
<evidence type="ECO:0000256" key="6">
    <source>
        <dbReference type="ARBA" id="ARBA00022917"/>
    </source>
</evidence>
<keyword evidence="6 11" id="KW-0648">Protein biosynthesis</keyword>
<evidence type="ECO:0000256" key="7">
    <source>
        <dbReference type="ARBA" id="ARBA00023146"/>
    </source>
</evidence>
<evidence type="ECO:0000256" key="5">
    <source>
        <dbReference type="ARBA" id="ARBA00022840"/>
    </source>
</evidence>
<protein>
    <recommendedName>
        <fullName evidence="8">Valine--tRNA ligase</fullName>
        <ecNumber evidence="2">6.1.1.9</ecNumber>
    </recommendedName>
    <alternativeName>
        <fullName evidence="9">Valyl-tRNA synthetase</fullName>
    </alternativeName>
</protein>
<feature type="domain" description="Aminoacyl-tRNA synthetase class Ia" evidence="13">
    <location>
        <begin position="153"/>
        <end position="781"/>
    </location>
</feature>
<dbReference type="GO" id="GO:0006438">
    <property type="term" value="P:valyl-tRNA aminoacylation"/>
    <property type="evidence" value="ECO:0007669"/>
    <property type="project" value="InterPro"/>
</dbReference>
<dbReference type="Gene3D" id="1.10.730.10">
    <property type="entry name" value="Isoleucyl-tRNA Synthetase, Domain 1"/>
    <property type="match status" value="1"/>
</dbReference>
<evidence type="ECO:0000313" key="16">
    <source>
        <dbReference type="Proteomes" id="UP000886998"/>
    </source>
</evidence>
<accession>A0A8X6YP82</accession>
<dbReference type="GO" id="GO:0004832">
    <property type="term" value="F:valine-tRNA ligase activity"/>
    <property type="evidence" value="ECO:0007669"/>
    <property type="project" value="UniProtKB-EC"/>
</dbReference>
<dbReference type="Gene3D" id="1.10.287.380">
    <property type="entry name" value="Valyl-tRNA synthetase, C-terminal domain"/>
    <property type="match status" value="1"/>
</dbReference>
<dbReference type="CDD" id="cd07962">
    <property type="entry name" value="Anticodon_Ia_Val"/>
    <property type="match status" value="1"/>
</dbReference>
<dbReference type="Proteomes" id="UP000886998">
    <property type="component" value="Unassembled WGS sequence"/>
</dbReference>
<evidence type="ECO:0000256" key="11">
    <source>
        <dbReference type="RuleBase" id="RU363035"/>
    </source>
</evidence>
<dbReference type="GO" id="GO:0005524">
    <property type="term" value="F:ATP binding"/>
    <property type="evidence" value="ECO:0007669"/>
    <property type="project" value="UniProtKB-KW"/>
</dbReference>
<dbReference type="PRINTS" id="PR00986">
    <property type="entry name" value="TRNASYNTHVAL"/>
</dbReference>
<comment type="catalytic activity">
    <reaction evidence="10">
        <text>tRNA(Val) + L-valine + ATP = L-valyl-tRNA(Val) + AMP + diphosphate</text>
        <dbReference type="Rhea" id="RHEA:10704"/>
        <dbReference type="Rhea" id="RHEA-COMP:9672"/>
        <dbReference type="Rhea" id="RHEA-COMP:9708"/>
        <dbReference type="ChEBI" id="CHEBI:30616"/>
        <dbReference type="ChEBI" id="CHEBI:33019"/>
        <dbReference type="ChEBI" id="CHEBI:57762"/>
        <dbReference type="ChEBI" id="CHEBI:78442"/>
        <dbReference type="ChEBI" id="CHEBI:78537"/>
        <dbReference type="ChEBI" id="CHEBI:456215"/>
        <dbReference type="EC" id="6.1.1.9"/>
    </reaction>
</comment>
<evidence type="ECO:0000256" key="8">
    <source>
        <dbReference type="ARBA" id="ARBA00024407"/>
    </source>
</evidence>
<dbReference type="Gene3D" id="3.40.50.620">
    <property type="entry name" value="HUPs"/>
    <property type="match status" value="2"/>
</dbReference>
<keyword evidence="16" id="KW-1185">Reference proteome</keyword>
<feature type="region of interest" description="Disordered" evidence="12">
    <location>
        <begin position="92"/>
        <end position="114"/>
    </location>
</feature>
<feature type="domain" description="Methionyl/Valyl/Leucyl/Isoleucyl-tRNA synthetase anticodon-binding" evidence="14">
    <location>
        <begin position="826"/>
        <end position="978"/>
    </location>
</feature>
<keyword evidence="5 11" id="KW-0067">ATP-binding</keyword>
<dbReference type="HAMAP" id="MF_02004">
    <property type="entry name" value="Val_tRNA_synth_type1"/>
    <property type="match status" value="1"/>
</dbReference>
<dbReference type="InterPro" id="IPR037118">
    <property type="entry name" value="Val-tRNA_synth_C_sf"/>
</dbReference>
<comment type="similarity">
    <text evidence="1 11">Belongs to the class-I aminoacyl-tRNA synthetase family.</text>
</comment>
<dbReference type="Pfam" id="PF08264">
    <property type="entry name" value="Anticodon_1"/>
    <property type="match status" value="1"/>
</dbReference>
<keyword evidence="7 11" id="KW-0030">Aminoacyl-tRNA synthetase</keyword>
<dbReference type="FunFam" id="3.40.50.620:FF:000020">
    <property type="entry name" value="Valine--tRNA ligase, mitochondrial"/>
    <property type="match status" value="1"/>
</dbReference>
<proteinExistence type="inferred from homology"/>
<gene>
    <name evidence="15" type="primary">Vars1</name>
    <name evidence="15" type="ORF">TNIN_63931</name>
</gene>
<dbReference type="OrthoDB" id="629407at2759"/>
<dbReference type="NCBIfam" id="TIGR00422">
    <property type="entry name" value="valS"/>
    <property type="match status" value="1"/>
</dbReference>
<reference evidence="15" key="1">
    <citation type="submission" date="2020-08" db="EMBL/GenBank/DDBJ databases">
        <title>Multicomponent nature underlies the extraordinary mechanical properties of spider dragline silk.</title>
        <authorList>
            <person name="Kono N."/>
            <person name="Nakamura H."/>
            <person name="Mori M."/>
            <person name="Yoshida Y."/>
            <person name="Ohtoshi R."/>
            <person name="Malay A.D."/>
            <person name="Moran D.A.P."/>
            <person name="Tomita M."/>
            <person name="Numata K."/>
            <person name="Arakawa K."/>
        </authorList>
    </citation>
    <scope>NUCLEOTIDE SEQUENCE</scope>
</reference>
<dbReference type="FunFam" id="3.40.50.620:FF:000119">
    <property type="entry name" value="Putative valine--tRNA ligase-like"/>
    <property type="match status" value="1"/>
</dbReference>
<dbReference type="NCBIfam" id="NF004349">
    <property type="entry name" value="PRK05729.1"/>
    <property type="match status" value="1"/>
</dbReference>
<evidence type="ECO:0000256" key="4">
    <source>
        <dbReference type="ARBA" id="ARBA00022741"/>
    </source>
</evidence>